<protein>
    <recommendedName>
        <fullName evidence="4">Glycoside hydrolase family 39 protein</fullName>
    </recommendedName>
</protein>
<dbReference type="Gene3D" id="3.20.20.80">
    <property type="entry name" value="Glycosidases"/>
    <property type="match status" value="1"/>
</dbReference>
<feature type="chain" id="PRO_5004834927" description="Glycoside hydrolase family 39 protein" evidence="1">
    <location>
        <begin position="17"/>
        <end position="455"/>
    </location>
</feature>
<proteinExistence type="predicted"/>
<organism evidence="2 3">
    <name type="scientific">Pestalotiopsis fici (strain W106-1 / CGMCC3.15140)</name>
    <dbReference type="NCBI Taxonomy" id="1229662"/>
    <lineage>
        <taxon>Eukaryota</taxon>
        <taxon>Fungi</taxon>
        <taxon>Dikarya</taxon>
        <taxon>Ascomycota</taxon>
        <taxon>Pezizomycotina</taxon>
        <taxon>Sordariomycetes</taxon>
        <taxon>Xylariomycetidae</taxon>
        <taxon>Amphisphaeriales</taxon>
        <taxon>Sporocadaceae</taxon>
        <taxon>Pestalotiopsis</taxon>
    </lineage>
</organism>
<evidence type="ECO:0000313" key="2">
    <source>
        <dbReference type="EMBL" id="ETS75799.1"/>
    </source>
</evidence>
<feature type="signal peptide" evidence="1">
    <location>
        <begin position="1"/>
        <end position="16"/>
    </location>
</feature>
<dbReference type="AlphaFoldDB" id="W3WPT4"/>
<dbReference type="EMBL" id="KI912118">
    <property type="protein sequence ID" value="ETS75799.1"/>
    <property type="molecule type" value="Genomic_DNA"/>
</dbReference>
<dbReference type="RefSeq" id="XP_007839515.1">
    <property type="nucleotide sequence ID" value="XM_007841324.1"/>
</dbReference>
<gene>
    <name evidence="2" type="ORF">PFICI_12743</name>
</gene>
<accession>W3WPT4</accession>
<reference evidence="3" key="1">
    <citation type="journal article" date="2015" name="BMC Genomics">
        <title>Genomic and transcriptomic analysis of the endophytic fungus Pestalotiopsis fici reveals its lifestyle and high potential for synthesis of natural products.</title>
        <authorList>
            <person name="Wang X."/>
            <person name="Zhang X."/>
            <person name="Liu L."/>
            <person name="Xiang M."/>
            <person name="Wang W."/>
            <person name="Sun X."/>
            <person name="Che Y."/>
            <person name="Guo L."/>
            <person name="Liu G."/>
            <person name="Guo L."/>
            <person name="Wang C."/>
            <person name="Yin W.B."/>
            <person name="Stadler M."/>
            <person name="Zhang X."/>
            <person name="Liu X."/>
        </authorList>
    </citation>
    <scope>NUCLEOTIDE SEQUENCE [LARGE SCALE GENOMIC DNA]</scope>
    <source>
        <strain evidence="3">W106-1 / CGMCC3.15140</strain>
    </source>
</reference>
<keyword evidence="1" id="KW-0732">Signal</keyword>
<sequence length="455" mass="50580">MVSALKFLLLAASCTASSNIAARDSITATVDLSSSNGSPKHLASGFIYGIPDNYPNQIPDSWYQAIDFNYARTGGAQLGSPARGWIYGTTDYQGRLQKFGASVILLVHDIWGTDGVTSSTKWPGDNGDWTDYDKYISTLLNDLVSKNMLDGLVIDIWNEPDLTVFWNRPLQQWVNLYIRTHKAIRADSRFNNVKISGPSLANQPLSSNSWWTTWLSQVAGNNTVPDQYSYHLEGDYTNQVDDPQYTNASLAALLSTYGLPGREVNINEYATYTEMKPSGYAWWIARLERYNFWGLLGNWQSGTTLHDLFANLITKSSNPYTYSATDYVAAPGFWVYKYYAQNMTGVRLTTTGSTDRILDVYATKDSSTVRLLVGSRITTGTWAVQVNKLSSLGYGTSGTVTISTWGFDGSDPLAAQAAPSFRNTVDHTFSDDTLTFPIYQDNNYNAWAFEFAVLN</sequence>
<dbReference type="KEGG" id="pfy:PFICI_12743"/>
<evidence type="ECO:0000313" key="3">
    <source>
        <dbReference type="Proteomes" id="UP000030651"/>
    </source>
</evidence>
<dbReference type="OMA" id="YNLNMTG"/>
<dbReference type="OrthoDB" id="3445803at2759"/>
<dbReference type="eggNOG" id="ENOG502RXFG">
    <property type="taxonomic scope" value="Eukaryota"/>
</dbReference>
<dbReference type="GeneID" id="19277756"/>
<keyword evidence="3" id="KW-1185">Reference proteome</keyword>
<evidence type="ECO:0000256" key="1">
    <source>
        <dbReference type="SAM" id="SignalP"/>
    </source>
</evidence>
<dbReference type="SUPFAM" id="SSF51445">
    <property type="entry name" value="(Trans)glycosidases"/>
    <property type="match status" value="1"/>
</dbReference>
<dbReference type="InParanoid" id="W3WPT4"/>
<dbReference type="InterPro" id="IPR017853">
    <property type="entry name" value="GH"/>
</dbReference>
<dbReference type="HOGENOM" id="CLU_023231_1_0_1"/>
<name>W3WPT4_PESFW</name>
<evidence type="ECO:0008006" key="4">
    <source>
        <dbReference type="Google" id="ProtNLM"/>
    </source>
</evidence>
<dbReference type="Proteomes" id="UP000030651">
    <property type="component" value="Unassembled WGS sequence"/>
</dbReference>